<dbReference type="RefSeq" id="WP_072284789.1">
    <property type="nucleotide sequence ID" value="NZ_CP015519.1"/>
</dbReference>
<dbReference type="SUPFAM" id="SSF56112">
    <property type="entry name" value="Protein kinase-like (PK-like)"/>
    <property type="match status" value="1"/>
</dbReference>
<evidence type="ECO:0000259" key="1">
    <source>
        <dbReference type="PROSITE" id="PS50011"/>
    </source>
</evidence>
<feature type="domain" description="Protein kinase" evidence="1">
    <location>
        <begin position="481"/>
        <end position="740"/>
    </location>
</feature>
<dbReference type="PROSITE" id="PS00109">
    <property type="entry name" value="PROTEIN_KINASE_TYR"/>
    <property type="match status" value="1"/>
</dbReference>
<proteinExistence type="predicted"/>
<dbReference type="SUPFAM" id="SSF51445">
    <property type="entry name" value="(Trans)glycosidases"/>
    <property type="match status" value="1"/>
</dbReference>
<dbReference type="KEGG" id="pef:A7E78_13555"/>
<dbReference type="InterPro" id="IPR000719">
    <property type="entry name" value="Prot_kinase_dom"/>
</dbReference>
<dbReference type="Gene3D" id="1.10.510.10">
    <property type="entry name" value="Transferase(Phosphotransferase) domain 1"/>
    <property type="match status" value="1"/>
</dbReference>
<dbReference type="Gene3D" id="3.20.20.80">
    <property type="entry name" value="Glycosidases"/>
    <property type="match status" value="1"/>
</dbReference>
<dbReference type="EMBL" id="CP015519">
    <property type="protein sequence ID" value="APG28765.1"/>
    <property type="molecule type" value="Genomic_DNA"/>
</dbReference>
<dbReference type="InterPro" id="IPR017853">
    <property type="entry name" value="GH"/>
</dbReference>
<evidence type="ECO:0000313" key="3">
    <source>
        <dbReference type="Proteomes" id="UP000182517"/>
    </source>
</evidence>
<dbReference type="GO" id="GO:0005524">
    <property type="term" value="F:ATP binding"/>
    <property type="evidence" value="ECO:0007669"/>
    <property type="project" value="InterPro"/>
</dbReference>
<gene>
    <name evidence="2" type="ORF">A7E78_13555</name>
</gene>
<keyword evidence="3" id="KW-1185">Reference proteome</keyword>
<dbReference type="OrthoDB" id="5477963at2"/>
<dbReference type="Pfam" id="PF06293">
    <property type="entry name" value="Kdo"/>
    <property type="match status" value="1"/>
</dbReference>
<dbReference type="Proteomes" id="UP000182517">
    <property type="component" value="Chromosome"/>
</dbReference>
<dbReference type="InterPro" id="IPR011009">
    <property type="entry name" value="Kinase-like_dom_sf"/>
</dbReference>
<dbReference type="InterPro" id="IPR008266">
    <property type="entry name" value="Tyr_kinase_AS"/>
</dbReference>
<accession>A0A1L3GS87</accession>
<protein>
    <recommendedName>
        <fullName evidence="1">Protein kinase domain-containing protein</fullName>
    </recommendedName>
</protein>
<sequence length="740" mass="85362">MNESLKRRYCLPLAIGDVITSMLSPFTWGRRSHKYQDSLRIPDDFFGINIASSEDERCDDYVLERLRELGIDNVRLGFSYCSFDGPAARFLEKLLSEKFEVTLVVLPPLEMAREMLADKGVQEQWRSFVAEVFSRYAQRVAVFEIGSTPNRKKWSGFHPRSYLQAWEIACEAAKDHAVILAGPNIQDFEPFYNAAILSAMGRLSRAPDIHTNNLFVERVVEPEAYDHRVLGRWATNLLKFNLAKKARILKSLGKRVGCRQFFSTCKFWSTKRLRRWSLYPQDKKVDYLARYLVLAATSGSLGRVYWGPMICGRDGLIDDLAEDYPTIDHSSFYKRVRGDIEDFTVTPAFFALGHVAQRLRNAYCDHAFSDANGISHFAFTGAENEVFHICWCRDGQAYRLDELYSAEQLADAVFTNACGKIVDLPVTINERPLFIDFPRLTGQQLPEHRSAMAGKKADVFYVAQPKVQAFPWKNRHWRGAFTSIAELPSPALGDLLAPDEVVQRAELTVLRDRRNRLWNIAHPLDEKQQLTVKFNRPRGSKRLLYLFKPSKGLRHWNTASRMLHKGISTPLPVAFYERHRFSGVRDSYYICQYIPGAFSSRQVCNAFRQGQKEYRGLDKQQWFDLLTGFICNMHNAGILHRDLSVGNLMLTQDDDGKITPYLIDIGRAKVVKNTLGGRQRILDLMRICYKLDWPDRELLIQCYSQHWGRSFSSYWRLAVKYYDIKQGGKKKLKGKLKKKR</sequence>
<dbReference type="PROSITE" id="PS50011">
    <property type="entry name" value="PROTEIN_KINASE_DOM"/>
    <property type="match status" value="1"/>
</dbReference>
<reference evidence="2 3" key="1">
    <citation type="journal article" date="2017" name="Genome Announc.">
        <title>Complete Genome Sequences of Two Acetylene-Fermenting Pelobacter acetylenicus Strains.</title>
        <authorList>
            <person name="Sutton J.M."/>
            <person name="Baesman S.M."/>
            <person name="Fierst J.L."/>
            <person name="Poret-Peterson A.T."/>
            <person name="Oremland R.S."/>
            <person name="Dunlap D.S."/>
            <person name="Akob D.M."/>
        </authorList>
    </citation>
    <scope>NUCLEOTIDE SEQUENCE [LARGE SCALE GENOMIC DNA]</scope>
    <source>
        <strain evidence="2 3">SFB93</strain>
    </source>
</reference>
<dbReference type="AlphaFoldDB" id="A0A1L3GS87"/>
<organism evidence="2 3">
    <name type="scientific">Syntrophotalea acetylenivorans</name>
    <dbReference type="NCBI Taxonomy" id="1842532"/>
    <lineage>
        <taxon>Bacteria</taxon>
        <taxon>Pseudomonadati</taxon>
        <taxon>Thermodesulfobacteriota</taxon>
        <taxon>Desulfuromonadia</taxon>
        <taxon>Desulfuromonadales</taxon>
        <taxon>Syntrophotaleaceae</taxon>
        <taxon>Syntrophotalea</taxon>
    </lineage>
</organism>
<dbReference type="GO" id="GO:0004672">
    <property type="term" value="F:protein kinase activity"/>
    <property type="evidence" value="ECO:0007669"/>
    <property type="project" value="InterPro"/>
</dbReference>
<evidence type="ECO:0000313" key="2">
    <source>
        <dbReference type="EMBL" id="APG28765.1"/>
    </source>
</evidence>
<dbReference type="STRING" id="1842532.A7E78_13555"/>
<name>A0A1L3GS87_9BACT</name>